<proteinExistence type="predicted"/>
<dbReference type="EMBL" id="CP019454">
    <property type="protein sequence ID" value="AUW92689.1"/>
    <property type="molecule type" value="Genomic_DNA"/>
</dbReference>
<evidence type="ECO:0000313" key="3">
    <source>
        <dbReference type="Proteomes" id="UP000325292"/>
    </source>
</evidence>
<gene>
    <name evidence="2" type="ORF">BXT84_00890</name>
</gene>
<sequence>MVAIPDGYMNDLLNIRREVHDTADAMMADVPRTLHSVPRPMIAIAEALHYEVVSIIVTDVNNFHGCSNGSRIYIDISHQPWERRFTIGHELGHRCLWVGHKEWECNAYAEAVLLPRNDVRQVLGEWVGHPLSLKAWAVREHEEGLVTRLTKRYGVGYNALISALGNYGYIVDVPPWSARLNGDRVFEEYFQYFRALKANASRRGPL</sequence>
<keyword evidence="3" id="KW-1185">Reference proteome</keyword>
<evidence type="ECO:0000259" key="1">
    <source>
        <dbReference type="Pfam" id="PF06114"/>
    </source>
</evidence>
<protein>
    <recommendedName>
        <fullName evidence="1">IrrE N-terminal-like domain-containing protein</fullName>
    </recommendedName>
</protein>
<feature type="domain" description="IrrE N-terminal-like" evidence="1">
    <location>
        <begin position="69"/>
        <end position="160"/>
    </location>
</feature>
<name>A0ABN5GWH6_9FIRM</name>
<dbReference type="Proteomes" id="UP000325292">
    <property type="component" value="Chromosome"/>
</dbReference>
<dbReference type="Pfam" id="PF06114">
    <property type="entry name" value="Peptidase_M78"/>
    <property type="match status" value="1"/>
</dbReference>
<organism evidence="2 3">
    <name type="scientific">Sulfobacillus thermotolerans</name>
    <dbReference type="NCBI Taxonomy" id="338644"/>
    <lineage>
        <taxon>Bacteria</taxon>
        <taxon>Bacillati</taxon>
        <taxon>Bacillota</taxon>
        <taxon>Clostridia</taxon>
        <taxon>Eubacteriales</taxon>
        <taxon>Clostridiales Family XVII. Incertae Sedis</taxon>
        <taxon>Sulfobacillus</taxon>
    </lineage>
</organism>
<dbReference type="InterPro" id="IPR010359">
    <property type="entry name" value="IrrE_HExxH"/>
</dbReference>
<reference evidence="2 3" key="1">
    <citation type="journal article" date="2019" name="Sci. Rep.">
        <title>Sulfobacillus thermotolerans: new insights into resistance and metabolic capacities of acidophilic chemolithotrophs.</title>
        <authorList>
            <person name="Panyushkina A.E."/>
            <person name="Babenko V.V."/>
            <person name="Nikitina A.S."/>
            <person name="Selezneva O.V."/>
            <person name="Tsaplina I.A."/>
            <person name="Letarova M.A."/>
            <person name="Kostryukova E.S."/>
            <person name="Letarov A.V."/>
        </authorList>
    </citation>
    <scope>NUCLEOTIDE SEQUENCE [LARGE SCALE GENOMIC DNA]</scope>
    <source>
        <strain evidence="2 3">Kr1</strain>
    </source>
</reference>
<dbReference type="Gene3D" id="1.10.10.2910">
    <property type="match status" value="1"/>
</dbReference>
<evidence type="ECO:0000313" key="2">
    <source>
        <dbReference type="EMBL" id="AUW92689.1"/>
    </source>
</evidence>
<accession>A0ABN5GWH6</accession>